<comment type="function">
    <text evidence="2">Mediates inactivation of the TORC1 complex in response to amino acid starvation. Required for meiotic nuclear division.</text>
</comment>
<reference evidence="6 7" key="1">
    <citation type="journal article" date="2018" name="Front. Microbiol.">
        <title>Prospects for Fungal Bioremediation of Acidic Radioactive Waste Sites: Characterization and Genome Sequence of Rhodotorula taiwanensis MD1149.</title>
        <authorList>
            <person name="Tkavc R."/>
            <person name="Matrosova V.Y."/>
            <person name="Grichenko O.E."/>
            <person name="Gostincar C."/>
            <person name="Volpe R.P."/>
            <person name="Klimenkova P."/>
            <person name="Gaidamakova E.K."/>
            <person name="Zhou C.E."/>
            <person name="Stewart B.J."/>
            <person name="Lyman M.G."/>
            <person name="Malfatti S.A."/>
            <person name="Rubinfeld B."/>
            <person name="Courtot M."/>
            <person name="Singh J."/>
            <person name="Dalgard C.L."/>
            <person name="Hamilton T."/>
            <person name="Frey K.G."/>
            <person name="Gunde-Cimerman N."/>
            <person name="Dugan L."/>
            <person name="Daly M.J."/>
        </authorList>
    </citation>
    <scope>NUCLEOTIDE SEQUENCE [LARGE SCALE GENOMIC DNA]</scope>
    <source>
        <strain evidence="6 7">MD1149</strain>
    </source>
</reference>
<protein>
    <recommendedName>
        <fullName evidence="2">Nitrogen permease regulator 3</fullName>
    </recommendedName>
    <alternativeName>
        <fullName evidence="2">Required for meiotic nuclear division protein 11</fullName>
    </alternativeName>
</protein>
<dbReference type="GO" id="GO:0051321">
    <property type="term" value="P:meiotic cell cycle"/>
    <property type="evidence" value="ECO:0007669"/>
    <property type="project" value="UniProtKB-UniRule"/>
</dbReference>
<organism evidence="6 7">
    <name type="scientific">Rhodotorula taiwanensis</name>
    <dbReference type="NCBI Taxonomy" id="741276"/>
    <lineage>
        <taxon>Eukaryota</taxon>
        <taxon>Fungi</taxon>
        <taxon>Dikarya</taxon>
        <taxon>Basidiomycota</taxon>
        <taxon>Pucciniomycotina</taxon>
        <taxon>Microbotryomycetes</taxon>
        <taxon>Sporidiobolales</taxon>
        <taxon>Sporidiobolaceae</taxon>
        <taxon>Rhodotorula</taxon>
    </lineage>
</organism>
<dbReference type="PANTHER" id="PTHR13153">
    <property type="entry name" value="CGTHBA PROTEIN -14 GENE PROTEIN"/>
    <property type="match status" value="1"/>
</dbReference>
<dbReference type="EMBL" id="PJQD01000025">
    <property type="protein sequence ID" value="POY74376.1"/>
    <property type="molecule type" value="Genomic_DNA"/>
</dbReference>
<feature type="signal peptide" evidence="4">
    <location>
        <begin position="1"/>
        <end position="22"/>
    </location>
</feature>
<comment type="subcellular location">
    <subcellularLocation>
        <location evidence="2">Vacuole membrane</location>
        <topology evidence="2">Peripheral membrane protein</topology>
    </subcellularLocation>
</comment>
<dbReference type="Pfam" id="PF03666">
    <property type="entry name" value="NPR3"/>
    <property type="match status" value="1"/>
</dbReference>
<keyword evidence="2 4" id="KW-0732">Signal</keyword>
<dbReference type="STRING" id="741276.A0A2S5BC67"/>
<dbReference type="Proteomes" id="UP000237144">
    <property type="component" value="Unassembled WGS sequence"/>
</dbReference>
<keyword evidence="2" id="KW-0469">Meiosis</keyword>
<dbReference type="GO" id="GO:0038202">
    <property type="term" value="P:TORC1 signaling"/>
    <property type="evidence" value="ECO:0007669"/>
    <property type="project" value="TreeGrafter"/>
</dbReference>
<dbReference type="InterPro" id="IPR056603">
    <property type="entry name" value="HTH_NPRL3"/>
</dbReference>
<feature type="compositionally biased region" description="Polar residues" evidence="3">
    <location>
        <begin position="234"/>
        <end position="245"/>
    </location>
</feature>
<evidence type="ECO:0000259" key="5">
    <source>
        <dbReference type="Pfam" id="PF24064"/>
    </source>
</evidence>
<feature type="compositionally biased region" description="Polar residues" evidence="3">
    <location>
        <begin position="742"/>
        <end position="761"/>
    </location>
</feature>
<feature type="compositionally biased region" description="Basic and acidic residues" evidence="3">
    <location>
        <begin position="397"/>
        <end position="412"/>
    </location>
</feature>
<evidence type="ECO:0000313" key="6">
    <source>
        <dbReference type="EMBL" id="POY74376.1"/>
    </source>
</evidence>
<proteinExistence type="inferred from homology"/>
<accession>A0A2S5BC67</accession>
<evidence type="ECO:0000256" key="2">
    <source>
        <dbReference type="RuleBase" id="RU368069"/>
    </source>
</evidence>
<dbReference type="GO" id="GO:1990130">
    <property type="term" value="C:GATOR1 complex"/>
    <property type="evidence" value="ECO:0007669"/>
    <property type="project" value="TreeGrafter"/>
</dbReference>
<feature type="region of interest" description="Disordered" evidence="3">
    <location>
        <begin position="621"/>
        <end position="674"/>
    </location>
</feature>
<name>A0A2S5BC67_9BASI</name>
<feature type="compositionally biased region" description="Acidic residues" evidence="3">
    <location>
        <begin position="59"/>
        <end position="70"/>
    </location>
</feature>
<gene>
    <name evidence="6" type="ORF">BMF94_2570</name>
</gene>
<dbReference type="AlphaFoldDB" id="A0A2S5BC67"/>
<sequence>MASLLALLLVAKSSAGAQLVYAYPPYPRAVPRTHKPVYAGRRKTVLHAVYNSSSSSSDGDSDSDDDDDDGEYRGPDSKSFLGFPDPVLAALLSPSRELCDQPFELVVDHLAFVGHPVWLGDDDGGRDHPGADPAHRTTAADDGDDDDGDNDSLESRGRSRRPRTSFGRSSFSASEIEEEEHEHPSDEDRDRERDATVGPPASRTASAPPRPILIAEGNGGGSGNSPKRPDLLARSQSSTATTLHPGSSLISSSQHSQASLTSLSRLTSFNLLCVVDTPPDSHLSSHLEGYYKDLVLPVTANIKALEKRDHWLGKEAAKLRRAREAALEKGTPWDDFLATLPAKSSLAGAISQLYTALKRNELAEVHIGPLPVQVLLRGELPVEDEFDPAEREKFLVAGPDHPDLASPERPDRSLSPGGHAYARHHQAAPLFSRMRRRPPVRFEPWESLLLLEDARVLQRDVLEDSLLWRFLDICRPTLSFAEYETLLDLESEDHVLDDVVDHLVHWNKARVISMVSLRSSYVVSADFEPKKLVQLSITFREAFPTMPSLARLLSHLSPKEPFSTIIPGAQRPTYLNALIWLLRNQLVTKQRTFVRILASTELKQATAAHWDRTALQSGISLASSSRPDDASQLSTSAGAASEHSFGASSRRSDGSKLPRPNLSSSTRPDYDDTRGMVIVSGSAVSGGSPRDALLPASMALSQSQKSASMFATRMADRRRRPTGAGMGTRSQHSGSGFRKGFSTATMSSQSERPDETSSTPSVIVEPGQPSMLESRWLNEMCRDKESSLVGKFERIVRLLNGRHHLDEIRYRSKLSRKQLQTVLTAFDDHLVFFHHA</sequence>
<dbReference type="GO" id="GO:0034198">
    <property type="term" value="P:cellular response to amino acid starvation"/>
    <property type="evidence" value="ECO:0007669"/>
    <property type="project" value="TreeGrafter"/>
</dbReference>
<feature type="region of interest" description="Disordered" evidence="3">
    <location>
        <begin position="50"/>
        <end position="79"/>
    </location>
</feature>
<dbReference type="PANTHER" id="PTHR13153:SF5">
    <property type="entry name" value="GATOR COMPLEX PROTEIN NPRL3"/>
    <property type="match status" value="1"/>
</dbReference>
<feature type="region of interest" description="Disordered" evidence="3">
    <location>
        <begin position="715"/>
        <end position="766"/>
    </location>
</feature>
<comment type="caution">
    <text evidence="6">The sequence shown here is derived from an EMBL/GenBank/DDBJ whole genome shotgun (WGS) entry which is preliminary data.</text>
</comment>
<dbReference type="Pfam" id="PF24064">
    <property type="entry name" value="HTH_NPRL3"/>
    <property type="match status" value="1"/>
</dbReference>
<feature type="compositionally biased region" description="Basic and acidic residues" evidence="3">
    <location>
        <begin position="123"/>
        <end position="139"/>
    </location>
</feature>
<evidence type="ECO:0000256" key="1">
    <source>
        <dbReference type="ARBA" id="ARBA00010546"/>
    </source>
</evidence>
<dbReference type="OrthoDB" id="18648at2759"/>
<evidence type="ECO:0000313" key="7">
    <source>
        <dbReference type="Proteomes" id="UP000237144"/>
    </source>
</evidence>
<dbReference type="InterPro" id="IPR005365">
    <property type="entry name" value="Npr3"/>
</dbReference>
<feature type="domain" description="GATOR1 complex protein NPRL3 C-terminal HTH" evidence="5">
    <location>
        <begin position="770"/>
        <end position="831"/>
    </location>
</feature>
<keyword evidence="7" id="KW-1185">Reference proteome</keyword>
<feature type="chain" id="PRO_5015447110" description="Nitrogen permease regulator 3" evidence="4">
    <location>
        <begin position="23"/>
        <end position="836"/>
    </location>
</feature>
<dbReference type="GO" id="GO:0005774">
    <property type="term" value="C:vacuolar membrane"/>
    <property type="evidence" value="ECO:0007669"/>
    <property type="project" value="UniProtKB-SubCell"/>
</dbReference>
<feature type="compositionally biased region" description="Basic and acidic residues" evidence="3">
    <location>
        <begin position="181"/>
        <end position="195"/>
    </location>
</feature>
<dbReference type="GO" id="GO:0010508">
    <property type="term" value="P:positive regulation of autophagy"/>
    <property type="evidence" value="ECO:0007669"/>
    <property type="project" value="TreeGrafter"/>
</dbReference>
<feature type="region of interest" description="Disordered" evidence="3">
    <location>
        <begin position="123"/>
        <end position="254"/>
    </location>
</feature>
<evidence type="ECO:0000256" key="4">
    <source>
        <dbReference type="SAM" id="SignalP"/>
    </source>
</evidence>
<evidence type="ECO:0000256" key="3">
    <source>
        <dbReference type="SAM" id="MobiDB-lite"/>
    </source>
</evidence>
<dbReference type="GO" id="GO:1904262">
    <property type="term" value="P:negative regulation of TORC1 signaling"/>
    <property type="evidence" value="ECO:0007669"/>
    <property type="project" value="TreeGrafter"/>
</dbReference>
<feature type="region of interest" description="Disordered" evidence="3">
    <location>
        <begin position="397"/>
        <end position="419"/>
    </location>
</feature>
<comment type="similarity">
    <text evidence="1 2">Belongs to the NPR3 family.</text>
</comment>
<feature type="compositionally biased region" description="Polar residues" evidence="3">
    <location>
        <begin position="621"/>
        <end position="638"/>
    </location>
</feature>
<feature type="compositionally biased region" description="Acidic residues" evidence="3">
    <location>
        <begin position="141"/>
        <end position="152"/>
    </location>
</feature>